<evidence type="ECO:0000256" key="4">
    <source>
        <dbReference type="ARBA" id="ARBA00022729"/>
    </source>
</evidence>
<evidence type="ECO:0000256" key="2">
    <source>
        <dbReference type="ARBA" id="ARBA00011615"/>
    </source>
</evidence>
<dbReference type="PANTHER" id="PTHR13234">
    <property type="entry name" value="GAMMA-INTERFERON INDUCIBLE LYSOSOMAL THIOL REDUCTASE GILT"/>
    <property type="match status" value="1"/>
</dbReference>
<comment type="function">
    <text evidence="7">Lysosomal thiol reductase that can reduce protein disulfide bonds. Facilitates the complete unfolding of proteins destined for lysosomal degradation. Plays an important role in antigen processing.</text>
</comment>
<gene>
    <name evidence="9" type="ORF">COCON_G00086500</name>
</gene>
<dbReference type="EMBL" id="JAFJMO010000006">
    <property type="protein sequence ID" value="KAJ8274025.1"/>
    <property type="molecule type" value="Genomic_DNA"/>
</dbReference>
<keyword evidence="7" id="KW-1015">Disulfide bond</keyword>
<dbReference type="AlphaFoldDB" id="A0A9Q1I0H4"/>
<dbReference type="EC" id="1.8.-.-" evidence="7"/>
<keyword evidence="7" id="KW-0676">Redox-active center</keyword>
<protein>
    <recommendedName>
        <fullName evidence="7">Gamma-interferon-inducible lysosomal thiol reductase</fullName>
        <ecNumber evidence="7">1.8.-.-</ecNumber>
    </recommendedName>
    <alternativeName>
        <fullName evidence="7">Gamma-interferon-inducible protein IP-30</fullName>
    </alternativeName>
</protein>
<dbReference type="OrthoDB" id="958254at2759"/>
<feature type="signal peptide" evidence="8">
    <location>
        <begin position="1"/>
        <end position="21"/>
    </location>
</feature>
<comment type="subcellular location">
    <subcellularLocation>
        <location evidence="7">Secreted</location>
    </subcellularLocation>
    <subcellularLocation>
        <location evidence="7">Lysosome</location>
    </subcellularLocation>
</comment>
<sequence>MMRVVSFAFVILCIYAGNSHSKPSCGYPMLEWCKSQEIAGECGVEKYCLHRNATRPNRAESSVEVGLYYESLCPGCRMFLVKQLFPTWIMLQDIMNVQLVPYGNAQESFDGKKYKFTCQHGEDECLGNMIEACVLNITGSVAFPIIFCMESAFDVEKSAQPCVEMHSSLWGPLMAV</sequence>
<evidence type="ECO:0000256" key="6">
    <source>
        <dbReference type="ARBA" id="ARBA00059163"/>
    </source>
</evidence>
<comment type="subunit">
    <text evidence="2 7">Dimer; disulfide-linked.</text>
</comment>
<dbReference type="Proteomes" id="UP001152803">
    <property type="component" value="Unassembled WGS sequence"/>
</dbReference>
<keyword evidence="10" id="KW-1185">Reference proteome</keyword>
<dbReference type="GO" id="GO:0016671">
    <property type="term" value="F:oxidoreductase activity, acting on a sulfur group of donors, disulfide as acceptor"/>
    <property type="evidence" value="ECO:0007669"/>
    <property type="project" value="UniProtKB-UniRule"/>
</dbReference>
<keyword evidence="7" id="KW-0458">Lysosome</keyword>
<evidence type="ECO:0000256" key="1">
    <source>
        <dbReference type="ARBA" id="ARBA00005679"/>
    </source>
</evidence>
<feature type="chain" id="PRO_5040275979" description="Gamma-interferon-inducible lysosomal thiol reductase" evidence="8">
    <location>
        <begin position="22"/>
        <end position="176"/>
    </location>
</feature>
<evidence type="ECO:0000313" key="10">
    <source>
        <dbReference type="Proteomes" id="UP001152803"/>
    </source>
</evidence>
<keyword evidence="4 7" id="KW-0732">Signal</keyword>
<evidence type="ECO:0000256" key="7">
    <source>
        <dbReference type="RuleBase" id="RU369109"/>
    </source>
</evidence>
<reference evidence="9" key="1">
    <citation type="journal article" date="2023" name="Science">
        <title>Genome structures resolve the early diversification of teleost fishes.</title>
        <authorList>
            <person name="Parey E."/>
            <person name="Louis A."/>
            <person name="Montfort J."/>
            <person name="Bouchez O."/>
            <person name="Roques C."/>
            <person name="Iampietro C."/>
            <person name="Lluch J."/>
            <person name="Castinel A."/>
            <person name="Donnadieu C."/>
            <person name="Desvignes T."/>
            <person name="Floi Bucao C."/>
            <person name="Jouanno E."/>
            <person name="Wen M."/>
            <person name="Mejri S."/>
            <person name="Dirks R."/>
            <person name="Jansen H."/>
            <person name="Henkel C."/>
            <person name="Chen W.J."/>
            <person name="Zahm M."/>
            <person name="Cabau C."/>
            <person name="Klopp C."/>
            <person name="Thompson A.W."/>
            <person name="Robinson-Rechavi M."/>
            <person name="Braasch I."/>
            <person name="Lecointre G."/>
            <person name="Bobe J."/>
            <person name="Postlethwait J.H."/>
            <person name="Berthelot C."/>
            <person name="Roest Crollius H."/>
            <person name="Guiguen Y."/>
        </authorList>
    </citation>
    <scope>NUCLEOTIDE SEQUENCE</scope>
    <source>
        <strain evidence="9">Concon-B</strain>
    </source>
</reference>
<keyword evidence="3 7" id="KW-0964">Secreted</keyword>
<evidence type="ECO:0000256" key="3">
    <source>
        <dbReference type="ARBA" id="ARBA00022525"/>
    </source>
</evidence>
<comment type="function">
    <text evidence="6">Lysosomal thiol reductase that can reduce protein disulfide bonds. May facilitate the complete unfolding of proteins destined for lysosomal degradation. Plays an important role in antigen processing. Facilitates the generation of MHC class II-restricted epitodes from disulfide bond-containing antigen by the endocytic reduction of disulfide bonds. Also facilitates MHC class I-restricted recognition of exogenous antigens containing disulfide bonds by CD8+ T-cells or crosspresentation.</text>
</comment>
<proteinExistence type="inferred from homology"/>
<dbReference type="GO" id="GO:0005576">
    <property type="term" value="C:extracellular region"/>
    <property type="evidence" value="ECO:0007669"/>
    <property type="project" value="UniProtKB-SubCell"/>
</dbReference>
<dbReference type="GO" id="GO:0005764">
    <property type="term" value="C:lysosome"/>
    <property type="evidence" value="ECO:0007669"/>
    <property type="project" value="UniProtKB-SubCell"/>
</dbReference>
<comment type="caution">
    <text evidence="9">The sequence shown here is derived from an EMBL/GenBank/DDBJ whole genome shotgun (WGS) entry which is preliminary data.</text>
</comment>
<dbReference type="GO" id="GO:0002376">
    <property type="term" value="P:immune system process"/>
    <property type="evidence" value="ECO:0007669"/>
    <property type="project" value="UniProtKB-KW"/>
</dbReference>
<organism evidence="9 10">
    <name type="scientific">Conger conger</name>
    <name type="common">Conger eel</name>
    <name type="synonym">Muraena conger</name>
    <dbReference type="NCBI Taxonomy" id="82655"/>
    <lineage>
        <taxon>Eukaryota</taxon>
        <taxon>Metazoa</taxon>
        <taxon>Chordata</taxon>
        <taxon>Craniata</taxon>
        <taxon>Vertebrata</taxon>
        <taxon>Euteleostomi</taxon>
        <taxon>Actinopterygii</taxon>
        <taxon>Neopterygii</taxon>
        <taxon>Teleostei</taxon>
        <taxon>Anguilliformes</taxon>
        <taxon>Congridae</taxon>
        <taxon>Conger</taxon>
    </lineage>
</organism>
<keyword evidence="7" id="KW-0391">Immunity</keyword>
<accession>A0A9Q1I0H4</accession>
<dbReference type="Pfam" id="PF03227">
    <property type="entry name" value="GILT"/>
    <property type="match status" value="1"/>
</dbReference>
<evidence type="ECO:0000313" key="9">
    <source>
        <dbReference type="EMBL" id="KAJ8274025.1"/>
    </source>
</evidence>
<keyword evidence="7" id="KW-0560">Oxidoreductase</keyword>
<evidence type="ECO:0000256" key="5">
    <source>
        <dbReference type="ARBA" id="ARBA00023180"/>
    </source>
</evidence>
<evidence type="ECO:0000256" key="8">
    <source>
        <dbReference type="SAM" id="SignalP"/>
    </source>
</evidence>
<dbReference type="PANTHER" id="PTHR13234:SF8">
    <property type="entry name" value="GAMMA-INTERFERON-INDUCIBLE LYSOSOMAL THIOL REDUCTASE"/>
    <property type="match status" value="1"/>
</dbReference>
<keyword evidence="5 7" id="KW-0325">Glycoprotein</keyword>
<dbReference type="InterPro" id="IPR004911">
    <property type="entry name" value="Interferon-induced_GILT"/>
</dbReference>
<name>A0A9Q1I0H4_CONCO</name>
<comment type="similarity">
    <text evidence="1 7">Belongs to the GILT family.</text>
</comment>